<accession>A0A9P6EFN8</accession>
<feature type="non-terminal residue" evidence="2">
    <location>
        <position position="266"/>
    </location>
</feature>
<sequence length="266" mass="29038">MSLRAFTVFQDAPASEPLQPRVLRSNVMATRASTRNIELPAPATEFAPLDKENYDPVTGERAGPSTLAGKKRKTGVLAAKVQPPTTETKLSKKDKDSQPEQKKRKASTSGPATSKSKSVKKDVKITGLSKKTTKRTGSRKMPSLPRLKEEEESGKTPVTQEEIDSRCKDLTVRPLADVSEAYDELAVFGTPSPVAEATQEKPKLRTVKAASVEPEIRDYFEPSIMSSTATNSTRLRAVSVDAPEPRAFSTPERKRIYAAFTFSSPA</sequence>
<feature type="region of interest" description="Disordered" evidence="1">
    <location>
        <begin position="31"/>
        <end position="165"/>
    </location>
</feature>
<protein>
    <submittedName>
        <fullName evidence="2">Uncharacterized protein</fullName>
    </submittedName>
</protein>
<evidence type="ECO:0000313" key="2">
    <source>
        <dbReference type="EMBL" id="KAF9528683.1"/>
    </source>
</evidence>
<proteinExistence type="predicted"/>
<organism evidence="2 3">
    <name type="scientific">Crepidotus variabilis</name>
    <dbReference type="NCBI Taxonomy" id="179855"/>
    <lineage>
        <taxon>Eukaryota</taxon>
        <taxon>Fungi</taxon>
        <taxon>Dikarya</taxon>
        <taxon>Basidiomycota</taxon>
        <taxon>Agaricomycotina</taxon>
        <taxon>Agaricomycetes</taxon>
        <taxon>Agaricomycetidae</taxon>
        <taxon>Agaricales</taxon>
        <taxon>Agaricineae</taxon>
        <taxon>Crepidotaceae</taxon>
        <taxon>Crepidotus</taxon>
    </lineage>
</organism>
<reference evidence="2" key="1">
    <citation type="submission" date="2020-11" db="EMBL/GenBank/DDBJ databases">
        <authorList>
            <consortium name="DOE Joint Genome Institute"/>
            <person name="Ahrendt S."/>
            <person name="Riley R."/>
            <person name="Andreopoulos W."/>
            <person name="Labutti K."/>
            <person name="Pangilinan J."/>
            <person name="Ruiz-Duenas F.J."/>
            <person name="Barrasa J.M."/>
            <person name="Sanchez-Garcia M."/>
            <person name="Camarero S."/>
            <person name="Miyauchi S."/>
            <person name="Serrano A."/>
            <person name="Linde D."/>
            <person name="Babiker R."/>
            <person name="Drula E."/>
            <person name="Ayuso-Fernandez I."/>
            <person name="Pacheco R."/>
            <person name="Padilla G."/>
            <person name="Ferreira P."/>
            <person name="Barriuso J."/>
            <person name="Kellner H."/>
            <person name="Castanera R."/>
            <person name="Alfaro M."/>
            <person name="Ramirez L."/>
            <person name="Pisabarro A.G."/>
            <person name="Kuo A."/>
            <person name="Tritt A."/>
            <person name="Lipzen A."/>
            <person name="He G."/>
            <person name="Yan M."/>
            <person name="Ng V."/>
            <person name="Cullen D."/>
            <person name="Martin F."/>
            <person name="Rosso M.-N."/>
            <person name="Henrissat B."/>
            <person name="Hibbett D."/>
            <person name="Martinez A.T."/>
            <person name="Grigoriev I.V."/>
        </authorList>
    </citation>
    <scope>NUCLEOTIDE SEQUENCE</scope>
    <source>
        <strain evidence="2">CBS 506.95</strain>
    </source>
</reference>
<dbReference type="OrthoDB" id="3265369at2759"/>
<name>A0A9P6EFN8_9AGAR</name>
<gene>
    <name evidence="2" type="ORF">CPB83DRAFT_732075</name>
</gene>
<keyword evidence="3" id="KW-1185">Reference proteome</keyword>
<dbReference type="Proteomes" id="UP000807306">
    <property type="component" value="Unassembled WGS sequence"/>
</dbReference>
<evidence type="ECO:0000256" key="1">
    <source>
        <dbReference type="SAM" id="MobiDB-lite"/>
    </source>
</evidence>
<comment type="caution">
    <text evidence="2">The sequence shown here is derived from an EMBL/GenBank/DDBJ whole genome shotgun (WGS) entry which is preliminary data.</text>
</comment>
<dbReference type="AlphaFoldDB" id="A0A9P6EFN8"/>
<evidence type="ECO:0000313" key="3">
    <source>
        <dbReference type="Proteomes" id="UP000807306"/>
    </source>
</evidence>
<dbReference type="EMBL" id="MU157851">
    <property type="protein sequence ID" value="KAF9528683.1"/>
    <property type="molecule type" value="Genomic_DNA"/>
</dbReference>
<feature type="compositionally biased region" description="Basic and acidic residues" evidence="1">
    <location>
        <begin position="89"/>
        <end position="101"/>
    </location>
</feature>